<dbReference type="Proteomes" id="UP000639772">
    <property type="component" value="Unassembled WGS sequence"/>
</dbReference>
<dbReference type="EMBL" id="JADCNL010000566">
    <property type="protein sequence ID" value="KAG0446583.1"/>
    <property type="molecule type" value="Genomic_DNA"/>
</dbReference>
<gene>
    <name evidence="2" type="ORF">HPP92_028762</name>
    <name evidence="1" type="ORF">HPP92_028773</name>
</gene>
<evidence type="ECO:0000313" key="3">
    <source>
        <dbReference type="Proteomes" id="UP000636800"/>
    </source>
</evidence>
<dbReference type="AlphaFoldDB" id="A0A835P637"/>
<name>A0A835P637_VANPL</name>
<accession>A0A835P637</accession>
<organism evidence="1 4">
    <name type="scientific">Vanilla planifolia</name>
    <name type="common">Vanilla</name>
    <dbReference type="NCBI Taxonomy" id="51239"/>
    <lineage>
        <taxon>Eukaryota</taxon>
        <taxon>Viridiplantae</taxon>
        <taxon>Streptophyta</taxon>
        <taxon>Embryophyta</taxon>
        <taxon>Tracheophyta</taxon>
        <taxon>Spermatophyta</taxon>
        <taxon>Magnoliopsida</taxon>
        <taxon>Liliopsida</taxon>
        <taxon>Asparagales</taxon>
        <taxon>Orchidaceae</taxon>
        <taxon>Vanilloideae</taxon>
        <taxon>Vanilleae</taxon>
        <taxon>Vanilla</taxon>
    </lineage>
</organism>
<dbReference type="EMBL" id="JADCNM010000567">
    <property type="protein sequence ID" value="KAG0446548.1"/>
    <property type="molecule type" value="Genomic_DNA"/>
</dbReference>
<reference evidence="3 4" key="1">
    <citation type="journal article" date="2020" name="Nat. Food">
        <title>A phased Vanilla planifolia genome enables genetic improvement of flavour and production.</title>
        <authorList>
            <person name="Hasing T."/>
            <person name="Tang H."/>
            <person name="Brym M."/>
            <person name="Khazi F."/>
            <person name="Huang T."/>
            <person name="Chambers A.H."/>
        </authorList>
    </citation>
    <scope>NUCLEOTIDE SEQUENCE [LARGE SCALE GENOMIC DNA]</scope>
    <source>
        <tissue evidence="1">Leaf</tissue>
    </source>
</reference>
<keyword evidence="3" id="KW-1185">Reference proteome</keyword>
<evidence type="ECO:0000313" key="2">
    <source>
        <dbReference type="EMBL" id="KAG0446583.1"/>
    </source>
</evidence>
<sequence length="148" mass="16718">MEMNLFEVRELLIVLQKITRANFGKEGSTRITQNNGKINNINALSELDNSLKSSNGGCIRDERRNFSEELVSVMASDIFDIAGNTKAGQQTIYVILPEEMFPLEEEGCIEWQNKVKEIPMNKRTAVWLPDDVGRCSRCKHQAVIEVTG</sequence>
<evidence type="ECO:0000313" key="4">
    <source>
        <dbReference type="Proteomes" id="UP000639772"/>
    </source>
</evidence>
<protein>
    <submittedName>
        <fullName evidence="1">Uncharacterized protein</fullName>
    </submittedName>
</protein>
<proteinExistence type="predicted"/>
<comment type="caution">
    <text evidence="1">The sequence shown here is derived from an EMBL/GenBank/DDBJ whole genome shotgun (WGS) entry which is preliminary data.</text>
</comment>
<dbReference type="Proteomes" id="UP000636800">
    <property type="component" value="Unassembled WGS sequence"/>
</dbReference>
<evidence type="ECO:0000313" key="1">
    <source>
        <dbReference type="EMBL" id="KAG0446548.1"/>
    </source>
</evidence>